<reference evidence="4 6" key="2">
    <citation type="journal article" date="2014" name="BMC Genomics">
        <title>An improved genome release (version Mt4.0) for the model legume Medicago truncatula.</title>
        <authorList>
            <person name="Tang H."/>
            <person name="Krishnakumar V."/>
            <person name="Bidwell S."/>
            <person name="Rosen B."/>
            <person name="Chan A."/>
            <person name="Zhou S."/>
            <person name="Gentzbittel L."/>
            <person name="Childs K.L."/>
            <person name="Yandell M."/>
            <person name="Gundlach H."/>
            <person name="Mayer K.F."/>
            <person name="Schwartz D.C."/>
            <person name="Town C.D."/>
        </authorList>
    </citation>
    <scope>GENOME REANNOTATION</scope>
    <source>
        <strain evidence="5 6">cv. Jemalong A17</strain>
    </source>
</reference>
<keyword evidence="2" id="KW-0964">Secreted</keyword>
<accession>G7KJ76</accession>
<dbReference type="PROSITE" id="PS00118">
    <property type="entry name" value="PA2_HIS"/>
    <property type="match status" value="1"/>
</dbReference>
<dbReference type="AlphaFoldDB" id="G7KJ76"/>
<sequence>MTSRISNIPRATVTFALLFLLLSIAFPSSHADSSSYCGIRYTGCPDEKPCDHIDACCIAHDDCVGKFGMTNVKCHKKFKNCLVKKRKAGKFGFSRVSC</sequence>
<feature type="signal peptide" evidence="3">
    <location>
        <begin position="1"/>
        <end position="31"/>
    </location>
</feature>
<comment type="subcellular location">
    <subcellularLocation>
        <location evidence="1">Secreted</location>
    </subcellularLocation>
</comment>
<dbReference type="GO" id="GO:0008289">
    <property type="term" value="F:lipid binding"/>
    <property type="evidence" value="ECO:0000318"/>
    <property type="project" value="GO_Central"/>
</dbReference>
<keyword evidence="3" id="KW-0732">Signal</keyword>
<dbReference type="GO" id="GO:0006644">
    <property type="term" value="P:phospholipid metabolic process"/>
    <property type="evidence" value="ECO:0007669"/>
    <property type="project" value="InterPro"/>
</dbReference>
<dbReference type="STRING" id="3880.G7KJ76"/>
<evidence type="ECO:0000313" key="6">
    <source>
        <dbReference type="Proteomes" id="UP000002051"/>
    </source>
</evidence>
<dbReference type="PaxDb" id="3880-AES77094"/>
<dbReference type="Proteomes" id="UP000002051">
    <property type="component" value="Chromosome 6"/>
</dbReference>
<protein>
    <submittedName>
        <fullName evidence="4">Phospholipase A2</fullName>
    </submittedName>
</protein>
<reference evidence="5" key="3">
    <citation type="submission" date="2015-04" db="UniProtKB">
        <authorList>
            <consortium name="EnsemblPlants"/>
        </authorList>
    </citation>
    <scope>IDENTIFICATION</scope>
    <source>
        <strain evidence="5">cv. Jemalong A17</strain>
    </source>
</reference>
<name>G7KJ76_MEDTR</name>
<evidence type="ECO:0000256" key="3">
    <source>
        <dbReference type="SAM" id="SignalP"/>
    </source>
</evidence>
<dbReference type="InterPro" id="IPR036444">
    <property type="entry name" value="PLipase_A2_dom_sf"/>
</dbReference>
<evidence type="ECO:0000256" key="1">
    <source>
        <dbReference type="ARBA" id="ARBA00004613"/>
    </source>
</evidence>
<evidence type="ECO:0000313" key="5">
    <source>
        <dbReference type="EnsemblPlants" id="AES77094"/>
    </source>
</evidence>
<dbReference type="GO" id="GO:0005576">
    <property type="term" value="C:extracellular region"/>
    <property type="evidence" value="ECO:0007669"/>
    <property type="project" value="UniProtKB-SubCell"/>
</dbReference>
<dbReference type="InterPro" id="IPR033113">
    <property type="entry name" value="PLA2_histidine"/>
</dbReference>
<feature type="chain" id="PRO_5014573665" evidence="3">
    <location>
        <begin position="32"/>
        <end position="98"/>
    </location>
</feature>
<keyword evidence="6" id="KW-1185">Reference proteome</keyword>
<dbReference type="GO" id="GO:0005509">
    <property type="term" value="F:calcium ion binding"/>
    <property type="evidence" value="ECO:0000318"/>
    <property type="project" value="GO_Central"/>
</dbReference>
<organism evidence="4 6">
    <name type="scientific">Medicago truncatula</name>
    <name type="common">Barrel medic</name>
    <name type="synonym">Medicago tribuloides</name>
    <dbReference type="NCBI Taxonomy" id="3880"/>
    <lineage>
        <taxon>Eukaryota</taxon>
        <taxon>Viridiplantae</taxon>
        <taxon>Streptophyta</taxon>
        <taxon>Embryophyta</taxon>
        <taxon>Tracheophyta</taxon>
        <taxon>Spermatophyta</taxon>
        <taxon>Magnoliopsida</taxon>
        <taxon>eudicotyledons</taxon>
        <taxon>Gunneridae</taxon>
        <taxon>Pentapetalae</taxon>
        <taxon>rosids</taxon>
        <taxon>fabids</taxon>
        <taxon>Fabales</taxon>
        <taxon>Fabaceae</taxon>
        <taxon>Papilionoideae</taxon>
        <taxon>50 kb inversion clade</taxon>
        <taxon>NPAAA clade</taxon>
        <taxon>Hologalegina</taxon>
        <taxon>IRL clade</taxon>
        <taxon>Trifolieae</taxon>
        <taxon>Medicago</taxon>
    </lineage>
</organism>
<dbReference type="HOGENOM" id="CLU_2336870_0_0_1"/>
<dbReference type="SUPFAM" id="SSF48619">
    <property type="entry name" value="Phospholipase A2, PLA2"/>
    <property type="match status" value="1"/>
</dbReference>
<reference evidence="4 6" key="1">
    <citation type="journal article" date="2011" name="Nature">
        <title>The Medicago genome provides insight into the evolution of rhizobial symbioses.</title>
        <authorList>
            <person name="Young N.D."/>
            <person name="Debelle F."/>
            <person name="Oldroyd G.E."/>
            <person name="Geurts R."/>
            <person name="Cannon S.B."/>
            <person name="Udvardi M.K."/>
            <person name="Benedito V.A."/>
            <person name="Mayer K.F."/>
            <person name="Gouzy J."/>
            <person name="Schoof H."/>
            <person name="Van de Peer Y."/>
            <person name="Proost S."/>
            <person name="Cook D.R."/>
            <person name="Meyers B.C."/>
            <person name="Spannagl M."/>
            <person name="Cheung F."/>
            <person name="De Mita S."/>
            <person name="Krishnakumar V."/>
            <person name="Gundlach H."/>
            <person name="Zhou S."/>
            <person name="Mudge J."/>
            <person name="Bharti A.K."/>
            <person name="Murray J.D."/>
            <person name="Naoumkina M.A."/>
            <person name="Rosen B."/>
            <person name="Silverstein K.A."/>
            <person name="Tang H."/>
            <person name="Rombauts S."/>
            <person name="Zhao P.X."/>
            <person name="Zhou P."/>
            <person name="Barbe V."/>
            <person name="Bardou P."/>
            <person name="Bechner M."/>
            <person name="Bellec A."/>
            <person name="Berger A."/>
            <person name="Berges H."/>
            <person name="Bidwell S."/>
            <person name="Bisseling T."/>
            <person name="Choisne N."/>
            <person name="Couloux A."/>
            <person name="Denny R."/>
            <person name="Deshpande S."/>
            <person name="Dai X."/>
            <person name="Doyle J.J."/>
            <person name="Dudez A.M."/>
            <person name="Farmer A.D."/>
            <person name="Fouteau S."/>
            <person name="Franken C."/>
            <person name="Gibelin C."/>
            <person name="Gish J."/>
            <person name="Goldstein S."/>
            <person name="Gonzalez A.J."/>
            <person name="Green P.J."/>
            <person name="Hallab A."/>
            <person name="Hartog M."/>
            <person name="Hua A."/>
            <person name="Humphray S.J."/>
            <person name="Jeong D.H."/>
            <person name="Jing Y."/>
            <person name="Jocker A."/>
            <person name="Kenton S.M."/>
            <person name="Kim D.J."/>
            <person name="Klee K."/>
            <person name="Lai H."/>
            <person name="Lang C."/>
            <person name="Lin S."/>
            <person name="Macmil S.L."/>
            <person name="Magdelenat G."/>
            <person name="Matthews L."/>
            <person name="McCorrison J."/>
            <person name="Monaghan E.L."/>
            <person name="Mun J.H."/>
            <person name="Najar F.Z."/>
            <person name="Nicholson C."/>
            <person name="Noirot C."/>
            <person name="O'Bleness M."/>
            <person name="Paule C.R."/>
            <person name="Poulain J."/>
            <person name="Prion F."/>
            <person name="Qin B."/>
            <person name="Qu C."/>
            <person name="Retzel E.F."/>
            <person name="Riddle C."/>
            <person name="Sallet E."/>
            <person name="Samain S."/>
            <person name="Samson N."/>
            <person name="Sanders I."/>
            <person name="Saurat O."/>
            <person name="Scarpelli C."/>
            <person name="Schiex T."/>
            <person name="Segurens B."/>
            <person name="Severin A.J."/>
            <person name="Sherrier D.J."/>
            <person name="Shi R."/>
            <person name="Sims S."/>
            <person name="Singer S.R."/>
            <person name="Sinharoy S."/>
            <person name="Sterck L."/>
            <person name="Viollet A."/>
            <person name="Wang B.B."/>
            <person name="Wang K."/>
            <person name="Wang M."/>
            <person name="Wang X."/>
            <person name="Warfsmann J."/>
            <person name="Weissenbach J."/>
            <person name="White D.D."/>
            <person name="White J.D."/>
            <person name="Wiley G.B."/>
            <person name="Wincker P."/>
            <person name="Xing Y."/>
            <person name="Yang L."/>
            <person name="Yao Z."/>
            <person name="Ying F."/>
            <person name="Zhai J."/>
            <person name="Zhou L."/>
            <person name="Zuber A."/>
            <person name="Denarie J."/>
            <person name="Dixon R.A."/>
            <person name="May G.D."/>
            <person name="Schwartz D.C."/>
            <person name="Rogers J."/>
            <person name="Quetier F."/>
            <person name="Town C.D."/>
            <person name="Roe B.A."/>
        </authorList>
    </citation>
    <scope>NUCLEOTIDE SEQUENCE [LARGE SCALE GENOMIC DNA]</scope>
    <source>
        <strain evidence="4">A17</strain>
        <strain evidence="5 6">cv. Jemalong A17</strain>
    </source>
</reference>
<evidence type="ECO:0000256" key="2">
    <source>
        <dbReference type="ARBA" id="ARBA00022525"/>
    </source>
</evidence>
<dbReference type="GO" id="GO:0004623">
    <property type="term" value="F:phospholipase A2 activity"/>
    <property type="evidence" value="ECO:0000318"/>
    <property type="project" value="GO_Central"/>
</dbReference>
<dbReference type="GO" id="GO:0009555">
    <property type="term" value="P:pollen development"/>
    <property type="evidence" value="ECO:0000318"/>
    <property type="project" value="GO_Central"/>
</dbReference>
<proteinExistence type="predicted"/>
<dbReference type="EMBL" id="CM001222">
    <property type="protein sequence ID" value="AES77094.1"/>
    <property type="molecule type" value="Genomic_DNA"/>
</dbReference>
<dbReference type="EnsemblPlants" id="AES77094">
    <property type="protein sequence ID" value="AES77094"/>
    <property type="gene ID" value="MTR_6g091730"/>
</dbReference>
<dbReference type="GO" id="GO:0050482">
    <property type="term" value="P:arachidonate secretion"/>
    <property type="evidence" value="ECO:0007669"/>
    <property type="project" value="InterPro"/>
</dbReference>
<gene>
    <name evidence="4" type="ordered locus">MTR_6g091730</name>
</gene>
<dbReference type="GO" id="GO:0009846">
    <property type="term" value="P:pollen germination"/>
    <property type="evidence" value="ECO:0000318"/>
    <property type="project" value="GO_Central"/>
</dbReference>
<evidence type="ECO:0000313" key="4">
    <source>
        <dbReference type="EMBL" id="AES77094.1"/>
    </source>
</evidence>
<dbReference type="Gene3D" id="1.20.90.10">
    <property type="entry name" value="Phospholipase A2 domain"/>
    <property type="match status" value="1"/>
</dbReference>
<dbReference type="GO" id="GO:0009860">
    <property type="term" value="P:pollen tube growth"/>
    <property type="evidence" value="ECO:0000318"/>
    <property type="project" value="GO_Central"/>
</dbReference>